<dbReference type="InterPro" id="IPR036047">
    <property type="entry name" value="F-box-like_dom_sf"/>
</dbReference>
<proteinExistence type="predicted"/>
<name>A0A834XJM6_9FABA</name>
<organism evidence="2 3">
    <name type="scientific">Senna tora</name>
    <dbReference type="NCBI Taxonomy" id="362788"/>
    <lineage>
        <taxon>Eukaryota</taxon>
        <taxon>Viridiplantae</taxon>
        <taxon>Streptophyta</taxon>
        <taxon>Embryophyta</taxon>
        <taxon>Tracheophyta</taxon>
        <taxon>Spermatophyta</taxon>
        <taxon>Magnoliopsida</taxon>
        <taxon>eudicotyledons</taxon>
        <taxon>Gunneridae</taxon>
        <taxon>Pentapetalae</taxon>
        <taxon>rosids</taxon>
        <taxon>fabids</taxon>
        <taxon>Fabales</taxon>
        <taxon>Fabaceae</taxon>
        <taxon>Caesalpinioideae</taxon>
        <taxon>Cassia clade</taxon>
        <taxon>Senna</taxon>
    </lineage>
</organism>
<dbReference type="Proteomes" id="UP000634136">
    <property type="component" value="Unassembled WGS sequence"/>
</dbReference>
<gene>
    <name evidence="2" type="ORF">G2W53_001403</name>
</gene>
<evidence type="ECO:0000259" key="1">
    <source>
        <dbReference type="Pfam" id="PF00646"/>
    </source>
</evidence>
<dbReference type="Pfam" id="PF00646">
    <property type="entry name" value="F-box"/>
    <property type="match status" value="1"/>
</dbReference>
<protein>
    <submittedName>
        <fullName evidence="2">Putative F-box/LRR-repeat protein</fullName>
    </submittedName>
</protein>
<dbReference type="InterPro" id="IPR001810">
    <property type="entry name" value="F-box_dom"/>
</dbReference>
<comment type="caution">
    <text evidence="2">The sequence shown here is derived from an EMBL/GenBank/DDBJ whole genome shotgun (WGS) entry which is preliminary data.</text>
</comment>
<keyword evidence="3" id="KW-1185">Reference proteome</keyword>
<sequence length="236" mass="27623">MSCLPEALWQNIFQYLPLEDAVITSLISKTCLRAWTYVPILEFHFDYKYRDALEILLKSIDDSLLILKQHPHLILDHVERGSRHESSLRMGRDFHALSHAFETQDVMIASPREAEGASKDPVDVGPHSSYLEAPMVRRSNGDPLMADNFVRRVGNEIFYEDLPRIRNFAMPKRTTINHHDPPTVERWKLQKITVNLRKLLKRMSAKWPPLLRRAKGRWSNINLVASMYWEIRVRIN</sequence>
<feature type="domain" description="F-box" evidence="1">
    <location>
        <begin position="2"/>
        <end position="40"/>
    </location>
</feature>
<dbReference type="AlphaFoldDB" id="A0A834XJM6"/>
<evidence type="ECO:0000313" key="2">
    <source>
        <dbReference type="EMBL" id="KAF7844498.1"/>
    </source>
</evidence>
<evidence type="ECO:0000313" key="3">
    <source>
        <dbReference type="Proteomes" id="UP000634136"/>
    </source>
</evidence>
<reference evidence="2" key="1">
    <citation type="submission" date="2020-09" db="EMBL/GenBank/DDBJ databases">
        <title>Genome-Enabled Discovery of Anthraquinone Biosynthesis in Senna tora.</title>
        <authorList>
            <person name="Kang S.-H."/>
            <person name="Pandey R.P."/>
            <person name="Lee C.-M."/>
            <person name="Sim J.-S."/>
            <person name="Jeong J.-T."/>
            <person name="Choi B.-S."/>
            <person name="Jung M."/>
            <person name="Ginzburg D."/>
            <person name="Zhao K."/>
            <person name="Won S.Y."/>
            <person name="Oh T.-J."/>
            <person name="Yu Y."/>
            <person name="Kim N.-H."/>
            <person name="Lee O.R."/>
            <person name="Lee T.-H."/>
            <person name="Bashyal P."/>
            <person name="Kim T.-S."/>
            <person name="Lee W.-H."/>
            <person name="Kawkins C."/>
            <person name="Kim C.-K."/>
            <person name="Kim J.S."/>
            <person name="Ahn B.O."/>
            <person name="Rhee S.Y."/>
            <person name="Sohng J.K."/>
        </authorList>
    </citation>
    <scope>NUCLEOTIDE SEQUENCE</scope>
    <source>
        <tissue evidence="2">Leaf</tissue>
    </source>
</reference>
<dbReference type="SUPFAM" id="SSF81383">
    <property type="entry name" value="F-box domain"/>
    <property type="match status" value="1"/>
</dbReference>
<accession>A0A834XJM6</accession>
<dbReference type="EMBL" id="JAAIUW010000001">
    <property type="protein sequence ID" value="KAF7844498.1"/>
    <property type="molecule type" value="Genomic_DNA"/>
</dbReference>